<dbReference type="InterPro" id="IPR000866">
    <property type="entry name" value="AhpC/TSA"/>
</dbReference>
<comment type="similarity">
    <text evidence="11">Belongs to the peroxiredoxin family. BCP/PrxQ subfamily.</text>
</comment>
<dbReference type="EMBL" id="ML996698">
    <property type="protein sequence ID" value="KAF2399178.1"/>
    <property type="molecule type" value="Genomic_DNA"/>
</dbReference>
<dbReference type="SUPFAM" id="SSF52833">
    <property type="entry name" value="Thioredoxin-like"/>
    <property type="match status" value="1"/>
</dbReference>
<dbReference type="PROSITE" id="PS51352">
    <property type="entry name" value="THIOREDOXIN_2"/>
    <property type="match status" value="1"/>
</dbReference>
<evidence type="ECO:0000256" key="2">
    <source>
        <dbReference type="ARBA" id="ARBA00011245"/>
    </source>
</evidence>
<organism evidence="16 17">
    <name type="scientific">Trichodelitschia bisporula</name>
    <dbReference type="NCBI Taxonomy" id="703511"/>
    <lineage>
        <taxon>Eukaryota</taxon>
        <taxon>Fungi</taxon>
        <taxon>Dikarya</taxon>
        <taxon>Ascomycota</taxon>
        <taxon>Pezizomycotina</taxon>
        <taxon>Dothideomycetes</taxon>
        <taxon>Dothideomycetes incertae sedis</taxon>
        <taxon>Phaeotrichales</taxon>
        <taxon>Phaeotrichaceae</taxon>
        <taxon>Trichodelitschia</taxon>
    </lineage>
</organism>
<keyword evidence="17" id="KW-1185">Reference proteome</keyword>
<dbReference type="GO" id="GO:0034599">
    <property type="term" value="P:cellular response to oxidative stress"/>
    <property type="evidence" value="ECO:0007669"/>
    <property type="project" value="UniProtKB-ARBA"/>
</dbReference>
<protein>
    <recommendedName>
        <fullName evidence="3">thioredoxin-dependent peroxiredoxin</fullName>
        <ecNumber evidence="3">1.11.1.24</ecNumber>
    </recommendedName>
    <alternativeName>
        <fullName evidence="13">Nuclear thiol peroxidase</fullName>
    </alternativeName>
    <alternativeName>
        <fullName evidence="10">Thioredoxin peroxidase</fullName>
    </alternativeName>
</protein>
<keyword evidence="5" id="KW-0049">Antioxidant</keyword>
<dbReference type="GO" id="GO:0045454">
    <property type="term" value="P:cell redox homeostasis"/>
    <property type="evidence" value="ECO:0007669"/>
    <property type="project" value="TreeGrafter"/>
</dbReference>
<evidence type="ECO:0000256" key="3">
    <source>
        <dbReference type="ARBA" id="ARBA00013017"/>
    </source>
</evidence>
<dbReference type="AlphaFoldDB" id="A0A6G1HSZ2"/>
<dbReference type="EC" id="1.11.1.24" evidence="3"/>
<evidence type="ECO:0000256" key="7">
    <source>
        <dbReference type="ARBA" id="ARBA00023157"/>
    </source>
</evidence>
<accession>A0A6G1HSZ2</accession>
<dbReference type="Gene3D" id="3.40.30.10">
    <property type="entry name" value="Glutaredoxin"/>
    <property type="match status" value="1"/>
</dbReference>
<feature type="compositionally biased region" description="Low complexity" evidence="14">
    <location>
        <begin position="53"/>
        <end position="65"/>
    </location>
</feature>
<comment type="subcellular location">
    <subcellularLocation>
        <location evidence="1">Nucleus</location>
    </subcellularLocation>
</comment>
<keyword evidence="8" id="KW-0539">Nucleus</keyword>
<evidence type="ECO:0000313" key="16">
    <source>
        <dbReference type="EMBL" id="KAF2399178.1"/>
    </source>
</evidence>
<evidence type="ECO:0000259" key="15">
    <source>
        <dbReference type="PROSITE" id="PS51352"/>
    </source>
</evidence>
<dbReference type="Proteomes" id="UP000799640">
    <property type="component" value="Unassembled WGS sequence"/>
</dbReference>
<feature type="compositionally biased region" description="Basic and acidic residues" evidence="14">
    <location>
        <begin position="66"/>
        <end position="76"/>
    </location>
</feature>
<gene>
    <name evidence="16" type="ORF">EJ06DRAFT_531504</name>
</gene>
<feature type="compositionally biased region" description="Low complexity" evidence="14">
    <location>
        <begin position="77"/>
        <end position="87"/>
    </location>
</feature>
<dbReference type="GO" id="GO:0008379">
    <property type="term" value="F:thioredoxin peroxidase activity"/>
    <property type="evidence" value="ECO:0007669"/>
    <property type="project" value="TreeGrafter"/>
</dbReference>
<evidence type="ECO:0000256" key="5">
    <source>
        <dbReference type="ARBA" id="ARBA00022862"/>
    </source>
</evidence>
<dbReference type="PANTHER" id="PTHR42801">
    <property type="entry name" value="THIOREDOXIN-DEPENDENT PEROXIDE REDUCTASE"/>
    <property type="match status" value="1"/>
</dbReference>
<comment type="catalytic activity">
    <reaction evidence="12">
        <text>a hydroperoxide + [thioredoxin]-dithiol = an alcohol + [thioredoxin]-disulfide + H2O</text>
        <dbReference type="Rhea" id="RHEA:62620"/>
        <dbReference type="Rhea" id="RHEA-COMP:10698"/>
        <dbReference type="Rhea" id="RHEA-COMP:10700"/>
        <dbReference type="ChEBI" id="CHEBI:15377"/>
        <dbReference type="ChEBI" id="CHEBI:29950"/>
        <dbReference type="ChEBI" id="CHEBI:30879"/>
        <dbReference type="ChEBI" id="CHEBI:35924"/>
        <dbReference type="ChEBI" id="CHEBI:50058"/>
        <dbReference type="EC" id="1.11.1.24"/>
    </reaction>
</comment>
<dbReference type="CDD" id="cd03017">
    <property type="entry name" value="PRX_BCP"/>
    <property type="match status" value="1"/>
</dbReference>
<proteinExistence type="inferred from homology"/>
<dbReference type="InterPro" id="IPR013766">
    <property type="entry name" value="Thioredoxin_domain"/>
</dbReference>
<dbReference type="InterPro" id="IPR036249">
    <property type="entry name" value="Thioredoxin-like_sf"/>
</dbReference>
<keyword evidence="6" id="KW-0560">Oxidoreductase</keyword>
<keyword evidence="4" id="KW-0575">Peroxidase</keyword>
<evidence type="ECO:0000256" key="6">
    <source>
        <dbReference type="ARBA" id="ARBA00023002"/>
    </source>
</evidence>
<dbReference type="InterPro" id="IPR050924">
    <property type="entry name" value="Peroxiredoxin_BCP/PrxQ"/>
</dbReference>
<evidence type="ECO:0000256" key="4">
    <source>
        <dbReference type="ARBA" id="ARBA00022559"/>
    </source>
</evidence>
<evidence type="ECO:0000256" key="12">
    <source>
        <dbReference type="ARBA" id="ARBA00049091"/>
    </source>
</evidence>
<evidence type="ECO:0000313" key="17">
    <source>
        <dbReference type="Proteomes" id="UP000799640"/>
    </source>
</evidence>
<comment type="subunit">
    <text evidence="2">Monomer.</text>
</comment>
<evidence type="ECO:0000256" key="10">
    <source>
        <dbReference type="ARBA" id="ARBA00032824"/>
    </source>
</evidence>
<evidence type="ECO:0000256" key="8">
    <source>
        <dbReference type="ARBA" id="ARBA00023242"/>
    </source>
</evidence>
<sequence>MVELRKRKTPPPAPTRPTRTKKTAAPAAAKADAKADAKPRAGRVTKAKEKVSKAASKAAAAVTGKTDGKEEEEKAAEAAPDAPAAVASPTGPPKVGDVISLESFGGEVETHEGTKVTLAQLVEESKAGVVLFTYPKASTPGCTTQACAFRDQYEPLTATGLAIYGLSGDSPKANTTFRTKHGFPYPLLCDPGYGLIGAIGLQQVGAKKTKRGVFVVGKGGKVLAAEPGGPLPTVEVVKKVVAGMENGEA</sequence>
<evidence type="ECO:0000256" key="14">
    <source>
        <dbReference type="SAM" id="MobiDB-lite"/>
    </source>
</evidence>
<keyword evidence="7" id="KW-1015">Disulfide bond</keyword>
<name>A0A6G1HSZ2_9PEZI</name>
<dbReference type="OrthoDB" id="338622at2759"/>
<evidence type="ECO:0000256" key="9">
    <source>
        <dbReference type="ARBA" id="ARBA00023284"/>
    </source>
</evidence>
<reference evidence="16" key="1">
    <citation type="journal article" date="2020" name="Stud. Mycol.">
        <title>101 Dothideomycetes genomes: a test case for predicting lifestyles and emergence of pathogens.</title>
        <authorList>
            <person name="Haridas S."/>
            <person name="Albert R."/>
            <person name="Binder M."/>
            <person name="Bloem J."/>
            <person name="Labutti K."/>
            <person name="Salamov A."/>
            <person name="Andreopoulos B."/>
            <person name="Baker S."/>
            <person name="Barry K."/>
            <person name="Bills G."/>
            <person name="Bluhm B."/>
            <person name="Cannon C."/>
            <person name="Castanera R."/>
            <person name="Culley D."/>
            <person name="Daum C."/>
            <person name="Ezra D."/>
            <person name="Gonzalez J."/>
            <person name="Henrissat B."/>
            <person name="Kuo A."/>
            <person name="Liang C."/>
            <person name="Lipzen A."/>
            <person name="Lutzoni F."/>
            <person name="Magnuson J."/>
            <person name="Mondo S."/>
            <person name="Nolan M."/>
            <person name="Ohm R."/>
            <person name="Pangilinan J."/>
            <person name="Park H.-J."/>
            <person name="Ramirez L."/>
            <person name="Alfaro M."/>
            <person name="Sun H."/>
            <person name="Tritt A."/>
            <person name="Yoshinaga Y."/>
            <person name="Zwiers L.-H."/>
            <person name="Turgeon B."/>
            <person name="Goodwin S."/>
            <person name="Spatafora J."/>
            <person name="Crous P."/>
            <person name="Grigoriev I."/>
        </authorList>
    </citation>
    <scope>NUCLEOTIDE SEQUENCE</scope>
    <source>
        <strain evidence="16">CBS 262.69</strain>
    </source>
</reference>
<dbReference type="GO" id="GO:0005737">
    <property type="term" value="C:cytoplasm"/>
    <property type="evidence" value="ECO:0007669"/>
    <property type="project" value="TreeGrafter"/>
</dbReference>
<dbReference type="PANTHER" id="PTHR42801:SF23">
    <property type="entry name" value="PEROXIREDOXIN DOT5"/>
    <property type="match status" value="1"/>
</dbReference>
<evidence type="ECO:0000256" key="13">
    <source>
        <dbReference type="ARBA" id="ARBA00077538"/>
    </source>
</evidence>
<dbReference type="FunFam" id="3.40.30.10:FF:000157">
    <property type="entry name" value="DOT5p Nuclear thiol peroxidase"/>
    <property type="match status" value="1"/>
</dbReference>
<keyword evidence="9" id="KW-0676">Redox-active center</keyword>
<evidence type="ECO:0000256" key="11">
    <source>
        <dbReference type="ARBA" id="ARBA00038489"/>
    </source>
</evidence>
<feature type="domain" description="Thioredoxin" evidence="15">
    <location>
        <begin position="73"/>
        <end position="246"/>
    </location>
</feature>
<dbReference type="Pfam" id="PF00578">
    <property type="entry name" value="AhpC-TSA"/>
    <property type="match status" value="1"/>
</dbReference>
<evidence type="ECO:0000256" key="1">
    <source>
        <dbReference type="ARBA" id="ARBA00004123"/>
    </source>
</evidence>
<dbReference type="GO" id="GO:0005634">
    <property type="term" value="C:nucleus"/>
    <property type="evidence" value="ECO:0007669"/>
    <property type="project" value="UniProtKB-SubCell"/>
</dbReference>
<feature type="region of interest" description="Disordered" evidence="14">
    <location>
        <begin position="1"/>
        <end position="94"/>
    </location>
</feature>